<keyword evidence="2 5" id="KW-0812">Transmembrane</keyword>
<dbReference type="GO" id="GO:0016491">
    <property type="term" value="F:oxidoreductase activity"/>
    <property type="evidence" value="ECO:0007669"/>
    <property type="project" value="InterPro"/>
</dbReference>
<keyword evidence="4 5" id="KW-0472">Membrane</keyword>
<dbReference type="Pfam" id="PF04116">
    <property type="entry name" value="FA_hydroxylase"/>
    <property type="match status" value="1"/>
</dbReference>
<evidence type="ECO:0000256" key="3">
    <source>
        <dbReference type="ARBA" id="ARBA00022989"/>
    </source>
</evidence>
<dbReference type="GO" id="GO:0016020">
    <property type="term" value="C:membrane"/>
    <property type="evidence" value="ECO:0007669"/>
    <property type="project" value="UniProtKB-SubCell"/>
</dbReference>
<dbReference type="AlphaFoldDB" id="A0A5C3QTY3"/>
<dbReference type="STRING" id="1884261.A0A5C3QTY3"/>
<proteinExistence type="predicted"/>
<evidence type="ECO:0000259" key="6">
    <source>
        <dbReference type="Pfam" id="PF04116"/>
    </source>
</evidence>
<evidence type="ECO:0000313" key="7">
    <source>
        <dbReference type="EMBL" id="TFL04838.1"/>
    </source>
</evidence>
<evidence type="ECO:0000256" key="5">
    <source>
        <dbReference type="SAM" id="Phobius"/>
    </source>
</evidence>
<accession>A0A5C3QTY3</accession>
<dbReference type="InterPro" id="IPR006694">
    <property type="entry name" value="Fatty_acid_hydroxylase"/>
</dbReference>
<comment type="subcellular location">
    <subcellularLocation>
        <location evidence="1">Membrane</location>
    </subcellularLocation>
</comment>
<evidence type="ECO:0000313" key="8">
    <source>
        <dbReference type="Proteomes" id="UP000305067"/>
    </source>
</evidence>
<evidence type="ECO:0000256" key="2">
    <source>
        <dbReference type="ARBA" id="ARBA00022692"/>
    </source>
</evidence>
<reference evidence="7 8" key="1">
    <citation type="journal article" date="2019" name="Nat. Ecol. Evol.">
        <title>Megaphylogeny resolves global patterns of mushroom evolution.</title>
        <authorList>
            <person name="Varga T."/>
            <person name="Krizsan K."/>
            <person name="Foldi C."/>
            <person name="Dima B."/>
            <person name="Sanchez-Garcia M."/>
            <person name="Sanchez-Ramirez S."/>
            <person name="Szollosi G.J."/>
            <person name="Szarkandi J.G."/>
            <person name="Papp V."/>
            <person name="Albert L."/>
            <person name="Andreopoulos W."/>
            <person name="Angelini C."/>
            <person name="Antonin V."/>
            <person name="Barry K.W."/>
            <person name="Bougher N.L."/>
            <person name="Buchanan P."/>
            <person name="Buyck B."/>
            <person name="Bense V."/>
            <person name="Catcheside P."/>
            <person name="Chovatia M."/>
            <person name="Cooper J."/>
            <person name="Damon W."/>
            <person name="Desjardin D."/>
            <person name="Finy P."/>
            <person name="Geml J."/>
            <person name="Haridas S."/>
            <person name="Hughes K."/>
            <person name="Justo A."/>
            <person name="Karasinski D."/>
            <person name="Kautmanova I."/>
            <person name="Kiss B."/>
            <person name="Kocsube S."/>
            <person name="Kotiranta H."/>
            <person name="LaButti K.M."/>
            <person name="Lechner B.E."/>
            <person name="Liimatainen K."/>
            <person name="Lipzen A."/>
            <person name="Lukacs Z."/>
            <person name="Mihaltcheva S."/>
            <person name="Morgado L.N."/>
            <person name="Niskanen T."/>
            <person name="Noordeloos M.E."/>
            <person name="Ohm R.A."/>
            <person name="Ortiz-Santana B."/>
            <person name="Ovrebo C."/>
            <person name="Racz N."/>
            <person name="Riley R."/>
            <person name="Savchenko A."/>
            <person name="Shiryaev A."/>
            <person name="Soop K."/>
            <person name="Spirin V."/>
            <person name="Szebenyi C."/>
            <person name="Tomsovsky M."/>
            <person name="Tulloss R.E."/>
            <person name="Uehling J."/>
            <person name="Grigoriev I.V."/>
            <person name="Vagvolgyi C."/>
            <person name="Papp T."/>
            <person name="Martin F.M."/>
            <person name="Miettinen O."/>
            <person name="Hibbett D.S."/>
            <person name="Nagy L.G."/>
        </authorList>
    </citation>
    <scope>NUCLEOTIDE SEQUENCE [LARGE SCALE GENOMIC DNA]</scope>
    <source>
        <strain evidence="7 8">CBS 309.79</strain>
    </source>
</reference>
<protein>
    <submittedName>
        <fullName evidence="7">Fatty acid hydroxylase superfamily-domain-containing protein</fullName>
    </submittedName>
</protein>
<feature type="transmembrane region" description="Helical" evidence="5">
    <location>
        <begin position="156"/>
        <end position="180"/>
    </location>
</feature>
<name>A0A5C3QTY3_9AGAR</name>
<evidence type="ECO:0000256" key="4">
    <source>
        <dbReference type="ARBA" id="ARBA00023136"/>
    </source>
</evidence>
<feature type="transmembrane region" description="Helical" evidence="5">
    <location>
        <begin position="90"/>
        <end position="109"/>
    </location>
</feature>
<dbReference type="GO" id="GO:0005506">
    <property type="term" value="F:iron ion binding"/>
    <property type="evidence" value="ECO:0007669"/>
    <property type="project" value="InterPro"/>
</dbReference>
<dbReference type="PANTHER" id="PTHR11863">
    <property type="entry name" value="STEROL DESATURASE"/>
    <property type="match status" value="1"/>
</dbReference>
<dbReference type="InterPro" id="IPR050307">
    <property type="entry name" value="Sterol_Desaturase_Related"/>
</dbReference>
<evidence type="ECO:0000256" key="1">
    <source>
        <dbReference type="ARBA" id="ARBA00004370"/>
    </source>
</evidence>
<sequence>MNNTACAVAYDSYPECLVSSNTPFYYSHKPNLSSYMSDQQLTLAVIFVAYWALSLIFHHLDVAQYKWMEKYRIHESAEVQAKNLVSRWQVVVAVLFQQAIQTALGLWWIEDKVSPNHGKEMQRIGGVLQFVLKNLTGRQTSAALLEAYGPACVYIIYWWAIPTAQFLGAIFFVDTWQYFLHRAMHLNKWLYKNVHSWHHRLYVPYAYGALYNHPVEGFLLDSLGSVIAEALTGMSVRQAMLLFTISTLKTVDDHCGYKLPFDPLQLMSSNNADYHDIHHQVIGIKSNFAQPFFVHWDYWLNTRMTREDIARRKAKSSKSL</sequence>
<organism evidence="7 8">
    <name type="scientific">Pterulicium gracile</name>
    <dbReference type="NCBI Taxonomy" id="1884261"/>
    <lineage>
        <taxon>Eukaryota</taxon>
        <taxon>Fungi</taxon>
        <taxon>Dikarya</taxon>
        <taxon>Basidiomycota</taxon>
        <taxon>Agaricomycotina</taxon>
        <taxon>Agaricomycetes</taxon>
        <taxon>Agaricomycetidae</taxon>
        <taxon>Agaricales</taxon>
        <taxon>Pleurotineae</taxon>
        <taxon>Pterulaceae</taxon>
        <taxon>Pterulicium</taxon>
    </lineage>
</organism>
<feature type="transmembrane region" description="Helical" evidence="5">
    <location>
        <begin position="41"/>
        <end position="60"/>
    </location>
</feature>
<dbReference type="GO" id="GO:0008610">
    <property type="term" value="P:lipid biosynthetic process"/>
    <property type="evidence" value="ECO:0007669"/>
    <property type="project" value="InterPro"/>
</dbReference>
<dbReference type="Proteomes" id="UP000305067">
    <property type="component" value="Unassembled WGS sequence"/>
</dbReference>
<keyword evidence="8" id="KW-1185">Reference proteome</keyword>
<dbReference type="EMBL" id="ML178818">
    <property type="protein sequence ID" value="TFL04838.1"/>
    <property type="molecule type" value="Genomic_DNA"/>
</dbReference>
<keyword evidence="3 5" id="KW-1133">Transmembrane helix</keyword>
<dbReference type="OrthoDB" id="408954at2759"/>
<gene>
    <name evidence="7" type="ORF">BDV98DRAFT_502531</name>
</gene>
<feature type="domain" description="Fatty acid hydroxylase" evidence="6">
    <location>
        <begin position="167"/>
        <end position="302"/>
    </location>
</feature>